<evidence type="ECO:0000313" key="2">
    <source>
        <dbReference type="EMBL" id="RJL66331.1"/>
    </source>
</evidence>
<dbReference type="InterPro" id="IPR010667">
    <property type="entry name" value="Phage_T4_Gp19"/>
</dbReference>
<dbReference type="EMBL" id="QESZ01000012">
    <property type="protein sequence ID" value="PWD73826.1"/>
    <property type="molecule type" value="Genomic_DNA"/>
</dbReference>
<organism evidence="1 3">
    <name type="scientific">Dickeya dianthicola</name>
    <dbReference type="NCBI Taxonomy" id="204039"/>
    <lineage>
        <taxon>Bacteria</taxon>
        <taxon>Pseudomonadati</taxon>
        <taxon>Pseudomonadota</taxon>
        <taxon>Gammaproteobacteria</taxon>
        <taxon>Enterobacterales</taxon>
        <taxon>Pectobacteriaceae</taxon>
        <taxon>Dickeya</taxon>
    </lineage>
</organism>
<evidence type="ECO:0000313" key="1">
    <source>
        <dbReference type="EMBL" id="PWD73826.1"/>
    </source>
</evidence>
<dbReference type="PANTHER" id="PTHR38009:SF1">
    <property type="entry name" value="CONSERVED HYPOTHETICAL PHAGE TAIL PROTEIN"/>
    <property type="match status" value="1"/>
</dbReference>
<dbReference type="GO" id="GO:0005198">
    <property type="term" value="F:structural molecule activity"/>
    <property type="evidence" value="ECO:0007669"/>
    <property type="project" value="InterPro"/>
</dbReference>
<dbReference type="Proteomes" id="UP000266633">
    <property type="component" value="Unassembled WGS sequence"/>
</dbReference>
<dbReference type="PANTHER" id="PTHR38009">
    <property type="entry name" value="CONSERVED HYPOTHETICAL PHAGE TAIL PROTEIN"/>
    <property type="match status" value="1"/>
</dbReference>
<gene>
    <name evidence="2" type="ORF">D5077_20530</name>
    <name evidence="1" type="ORF">DF213_09165</name>
</gene>
<comment type="caution">
    <text evidence="1">The sequence shown here is derived from an EMBL/GenBank/DDBJ whole genome shotgun (WGS) entry which is preliminary data.</text>
</comment>
<dbReference type="GeneID" id="49321937"/>
<keyword evidence="4" id="KW-1185">Reference proteome</keyword>
<reference evidence="2 4" key="2">
    <citation type="submission" date="2018-09" db="EMBL/GenBank/DDBJ databases">
        <title>Phylogenetic diversity of Pectobacterium and Dickeya strains causing blackleg disease of potato in Morocco.</title>
        <authorList>
            <person name="Oulghazi S."/>
            <person name="Moumni M."/>
            <person name="Faure D."/>
        </authorList>
    </citation>
    <scope>NUCLEOTIDE SEQUENCE [LARGE SCALE GENOMIC DNA]</scope>
    <source>
        <strain evidence="2 4">S4.16.03.LID</strain>
    </source>
</reference>
<reference evidence="1 3" key="1">
    <citation type="submission" date="2018-05" db="EMBL/GenBank/DDBJ databases">
        <title>Genomic diversity of pathogens causing Blackleg of Potato in Pakistan.</title>
        <authorList>
            <person name="Sarfraz S."/>
            <person name="Riaz K."/>
            <person name="Oulghazi S."/>
            <person name="Cigna J."/>
            <person name="Sahi S.T."/>
            <person name="Khan S.H."/>
            <person name="Hameed A."/>
            <person name="Faure D."/>
        </authorList>
    </citation>
    <scope>NUCLEOTIDE SEQUENCE [LARGE SCALE GENOMIC DNA]</scope>
    <source>
        <strain evidence="1 3">SS70</strain>
    </source>
</reference>
<name>A0AAP2GD56_9GAMM</name>
<dbReference type="Pfam" id="PF06841">
    <property type="entry name" value="Phage_T4_gp19"/>
    <property type="match status" value="1"/>
</dbReference>
<sequence>MALNLQTSFYFSVSISGMGGSDAAFQEVSGLSKEMGIEEVVCGGENRFTYRLPARTTFQNLVLRRGVLNAESALIGWVKDTLDNGVSTPIKTRDIKVWLLNENGDVSMDWNFIAAYPVKWSASNLKSQESEILIETLEFAYQYFEMPNFETFSLGDD</sequence>
<dbReference type="InterPro" id="IPR011747">
    <property type="entry name" value="CHP02241"/>
</dbReference>
<dbReference type="Proteomes" id="UP000245055">
    <property type="component" value="Unassembled WGS sequence"/>
</dbReference>
<dbReference type="AlphaFoldDB" id="A0AAP2GD56"/>
<accession>A0AAP2GD56</accession>
<dbReference type="EMBL" id="QZDO01000083">
    <property type="protein sequence ID" value="RJL66331.1"/>
    <property type="molecule type" value="Genomic_DNA"/>
</dbReference>
<protein>
    <submittedName>
        <fullName evidence="1">Phage tail protein</fullName>
    </submittedName>
</protein>
<dbReference type="RefSeq" id="WP_024105783.1">
    <property type="nucleotide sequence ID" value="NZ_CP031560.1"/>
</dbReference>
<dbReference type="NCBIfam" id="TIGR02241">
    <property type="entry name" value="conserved hypothetical phage tail region protein"/>
    <property type="match status" value="1"/>
</dbReference>
<evidence type="ECO:0000313" key="4">
    <source>
        <dbReference type="Proteomes" id="UP000266633"/>
    </source>
</evidence>
<proteinExistence type="predicted"/>
<evidence type="ECO:0000313" key="3">
    <source>
        <dbReference type="Proteomes" id="UP000245055"/>
    </source>
</evidence>